<reference evidence="2 3" key="1">
    <citation type="submission" date="2024-01" db="EMBL/GenBank/DDBJ databases">
        <title>Genome assemblies of Stephania.</title>
        <authorList>
            <person name="Yang L."/>
        </authorList>
    </citation>
    <scope>NUCLEOTIDE SEQUENCE [LARGE SCALE GENOMIC DNA]</scope>
    <source>
        <strain evidence="2">YNDBR</strain>
        <tissue evidence="2">Leaf</tissue>
    </source>
</reference>
<comment type="caution">
    <text evidence="2">The sequence shown here is derived from an EMBL/GenBank/DDBJ whole genome shotgun (WGS) entry which is preliminary data.</text>
</comment>
<feature type="compositionally biased region" description="Low complexity" evidence="1">
    <location>
        <begin position="45"/>
        <end position="61"/>
    </location>
</feature>
<dbReference type="EMBL" id="JBBNAF010000006">
    <property type="protein sequence ID" value="KAK9136254.1"/>
    <property type="molecule type" value="Genomic_DNA"/>
</dbReference>
<proteinExistence type="predicted"/>
<feature type="region of interest" description="Disordered" evidence="1">
    <location>
        <begin position="17"/>
        <end position="89"/>
    </location>
</feature>
<organism evidence="2 3">
    <name type="scientific">Stephania yunnanensis</name>
    <dbReference type="NCBI Taxonomy" id="152371"/>
    <lineage>
        <taxon>Eukaryota</taxon>
        <taxon>Viridiplantae</taxon>
        <taxon>Streptophyta</taxon>
        <taxon>Embryophyta</taxon>
        <taxon>Tracheophyta</taxon>
        <taxon>Spermatophyta</taxon>
        <taxon>Magnoliopsida</taxon>
        <taxon>Ranunculales</taxon>
        <taxon>Menispermaceae</taxon>
        <taxon>Menispermoideae</taxon>
        <taxon>Cissampelideae</taxon>
        <taxon>Stephania</taxon>
    </lineage>
</organism>
<name>A0AAP0PAN9_9MAGN</name>
<keyword evidence="3" id="KW-1185">Reference proteome</keyword>
<evidence type="ECO:0000313" key="3">
    <source>
        <dbReference type="Proteomes" id="UP001420932"/>
    </source>
</evidence>
<feature type="compositionally biased region" description="Basic residues" evidence="1">
    <location>
        <begin position="76"/>
        <end position="89"/>
    </location>
</feature>
<evidence type="ECO:0000256" key="1">
    <source>
        <dbReference type="SAM" id="MobiDB-lite"/>
    </source>
</evidence>
<dbReference type="AlphaFoldDB" id="A0AAP0PAN9"/>
<accession>A0AAP0PAN9</accession>
<evidence type="ECO:0000313" key="2">
    <source>
        <dbReference type="EMBL" id="KAK9136254.1"/>
    </source>
</evidence>
<protein>
    <submittedName>
        <fullName evidence="2">Uncharacterized protein</fullName>
    </submittedName>
</protein>
<dbReference type="Proteomes" id="UP001420932">
    <property type="component" value="Unassembled WGS sequence"/>
</dbReference>
<sequence>MAWHGMRALRMVLFNSSQIPDPIDPSPTSSSTPLDENLFSDLTLTSPSPQSPPATAAAAASTPPPPPEIPSGSRQISRRKKKGGFFRRN</sequence>
<feature type="compositionally biased region" description="Low complexity" evidence="1">
    <location>
        <begin position="17"/>
        <end position="33"/>
    </location>
</feature>
<gene>
    <name evidence="2" type="ORF">Syun_015584</name>
</gene>